<feature type="coiled-coil region" evidence="1">
    <location>
        <begin position="266"/>
        <end position="415"/>
    </location>
</feature>
<evidence type="ECO:0000313" key="3">
    <source>
        <dbReference type="EMBL" id="VDM65143.1"/>
    </source>
</evidence>
<reference evidence="3 4" key="1">
    <citation type="submission" date="2018-11" db="EMBL/GenBank/DDBJ databases">
        <authorList>
            <consortium name="Pathogen Informatics"/>
        </authorList>
    </citation>
    <scope>NUCLEOTIDE SEQUENCE [LARGE SCALE GENOMIC DNA]</scope>
</reference>
<organism evidence="3 4">
    <name type="scientific">Strongylus vulgaris</name>
    <name type="common">Blood worm</name>
    <dbReference type="NCBI Taxonomy" id="40348"/>
    <lineage>
        <taxon>Eukaryota</taxon>
        <taxon>Metazoa</taxon>
        <taxon>Ecdysozoa</taxon>
        <taxon>Nematoda</taxon>
        <taxon>Chromadorea</taxon>
        <taxon>Rhabditida</taxon>
        <taxon>Rhabditina</taxon>
        <taxon>Rhabditomorpha</taxon>
        <taxon>Strongyloidea</taxon>
        <taxon>Strongylidae</taxon>
        <taxon>Strongylus</taxon>
    </lineage>
</organism>
<feature type="coiled-coil region" evidence="1">
    <location>
        <begin position="109"/>
        <end position="235"/>
    </location>
</feature>
<dbReference type="AlphaFoldDB" id="A0A3P7IB95"/>
<name>A0A3P7IB95_STRVU</name>
<evidence type="ECO:0000256" key="1">
    <source>
        <dbReference type="SAM" id="Coils"/>
    </source>
</evidence>
<accession>A0A3P7IB95</accession>
<proteinExistence type="predicted"/>
<dbReference type="EMBL" id="UYYB01000199">
    <property type="protein sequence ID" value="VDM65143.1"/>
    <property type="molecule type" value="Genomic_DNA"/>
</dbReference>
<keyword evidence="1" id="KW-0175">Coiled coil</keyword>
<keyword evidence="4" id="KW-1185">Reference proteome</keyword>
<evidence type="ECO:0000256" key="2">
    <source>
        <dbReference type="SAM" id="MobiDB-lite"/>
    </source>
</evidence>
<protein>
    <submittedName>
        <fullName evidence="3">Uncharacterized protein</fullName>
    </submittedName>
</protein>
<feature type="region of interest" description="Disordered" evidence="2">
    <location>
        <begin position="15"/>
        <end position="43"/>
    </location>
</feature>
<sequence>MNDINKWREEESLNLTSDISSDGSDRSEENVDTSTNTLMPQNSTADTSAILISQTPVAAHNTSGASATPGRLSLSQPILSNPVDSPASNRLNMSAGNIARPPRPQRVPLVKTQEENEQLRHQLVELNAKLRVADYKVMELERMLPREVKDILEEYYSLQNSRLDLITEREELAAARRQLQVEAGQMDLEAQRKLDKLSVKLSTSEKERNTLKKENEELRKRIEELEKDLAAIEEIPTSLDALKGEDSDWTIRSEYDVDVGDLREQLYIANKENKVLRQKIEGLQKEIEDKSAASNDVTSQGKDGQTFVIGGGHDAETLLQRIDGLEARLREEQDERAKANTALAAYMSRYHKLEKKLQEANMSVGNTSLKVNNKEEVKAVVAQLRDLLRHLGSENKELRKECARLLKEHSVLSANSTDASGRNDTANEEIAHAGDSVRAETDFEEKVCSYWIIV</sequence>
<dbReference type="OrthoDB" id="5872615at2759"/>
<dbReference type="Proteomes" id="UP000270094">
    <property type="component" value="Unassembled WGS sequence"/>
</dbReference>
<gene>
    <name evidence="3" type="ORF">SVUK_LOCUS141</name>
</gene>
<feature type="compositionally biased region" description="Polar residues" evidence="2">
    <location>
        <begin position="32"/>
        <end position="43"/>
    </location>
</feature>
<evidence type="ECO:0000313" key="4">
    <source>
        <dbReference type="Proteomes" id="UP000270094"/>
    </source>
</evidence>